<organism evidence="1 2">
    <name type="scientific">Catenaria anguillulae PL171</name>
    <dbReference type="NCBI Taxonomy" id="765915"/>
    <lineage>
        <taxon>Eukaryota</taxon>
        <taxon>Fungi</taxon>
        <taxon>Fungi incertae sedis</taxon>
        <taxon>Blastocladiomycota</taxon>
        <taxon>Blastocladiomycetes</taxon>
        <taxon>Blastocladiales</taxon>
        <taxon>Catenariaceae</taxon>
        <taxon>Catenaria</taxon>
    </lineage>
</organism>
<evidence type="ECO:0000313" key="2">
    <source>
        <dbReference type="Proteomes" id="UP000193411"/>
    </source>
</evidence>
<reference evidence="1 2" key="1">
    <citation type="submission" date="2016-07" db="EMBL/GenBank/DDBJ databases">
        <title>Pervasive Adenine N6-methylation of Active Genes in Fungi.</title>
        <authorList>
            <consortium name="DOE Joint Genome Institute"/>
            <person name="Mondo S.J."/>
            <person name="Dannebaum R.O."/>
            <person name="Kuo R.C."/>
            <person name="Labutti K."/>
            <person name="Haridas S."/>
            <person name="Kuo A."/>
            <person name="Salamov A."/>
            <person name="Ahrendt S.R."/>
            <person name="Lipzen A."/>
            <person name="Sullivan W."/>
            <person name="Andreopoulos W.B."/>
            <person name="Clum A."/>
            <person name="Lindquist E."/>
            <person name="Daum C."/>
            <person name="Ramamoorthy G.K."/>
            <person name="Gryganskyi A."/>
            <person name="Culley D."/>
            <person name="Magnuson J.K."/>
            <person name="James T.Y."/>
            <person name="O'Malley M.A."/>
            <person name="Stajich J.E."/>
            <person name="Spatafora J.W."/>
            <person name="Visel A."/>
            <person name="Grigoriev I.V."/>
        </authorList>
    </citation>
    <scope>NUCLEOTIDE SEQUENCE [LARGE SCALE GENOMIC DNA]</scope>
    <source>
        <strain evidence="1 2">PL171</strain>
    </source>
</reference>
<sequence length="65" mass="6438">MAAGPLLGWCMGCRSSGSGRRRGRPGRGADLAAVVVGCGCWLGDGGACLQVGSDGALVECWLTVG</sequence>
<name>A0A1Y2H6I4_9FUNG</name>
<accession>A0A1Y2H6I4</accession>
<comment type="caution">
    <text evidence="1">The sequence shown here is derived from an EMBL/GenBank/DDBJ whole genome shotgun (WGS) entry which is preliminary data.</text>
</comment>
<evidence type="ECO:0000313" key="1">
    <source>
        <dbReference type="EMBL" id="ORZ30197.1"/>
    </source>
</evidence>
<dbReference type="AlphaFoldDB" id="A0A1Y2H6I4"/>
<keyword evidence="2" id="KW-1185">Reference proteome</keyword>
<gene>
    <name evidence="1" type="ORF">BCR44DRAFT_1445829</name>
</gene>
<protein>
    <submittedName>
        <fullName evidence="1">Uncharacterized protein</fullName>
    </submittedName>
</protein>
<proteinExistence type="predicted"/>
<dbReference type="EMBL" id="MCFL01000097">
    <property type="protein sequence ID" value="ORZ30197.1"/>
    <property type="molecule type" value="Genomic_DNA"/>
</dbReference>
<dbReference type="Proteomes" id="UP000193411">
    <property type="component" value="Unassembled WGS sequence"/>
</dbReference>